<evidence type="ECO:0000313" key="2">
    <source>
        <dbReference type="EMBL" id="KAH1067774.1"/>
    </source>
</evidence>
<protein>
    <recommendedName>
        <fullName evidence="1">CUE domain-containing protein</fullName>
    </recommendedName>
</protein>
<organism evidence="2 3">
    <name type="scientific">Gossypium stocksii</name>
    <dbReference type="NCBI Taxonomy" id="47602"/>
    <lineage>
        <taxon>Eukaryota</taxon>
        <taxon>Viridiplantae</taxon>
        <taxon>Streptophyta</taxon>
        <taxon>Embryophyta</taxon>
        <taxon>Tracheophyta</taxon>
        <taxon>Spermatophyta</taxon>
        <taxon>Magnoliopsida</taxon>
        <taxon>eudicotyledons</taxon>
        <taxon>Gunneridae</taxon>
        <taxon>Pentapetalae</taxon>
        <taxon>rosids</taxon>
        <taxon>malvids</taxon>
        <taxon>Malvales</taxon>
        <taxon>Malvaceae</taxon>
        <taxon>Malvoideae</taxon>
        <taxon>Gossypium</taxon>
    </lineage>
</organism>
<dbReference type="Gene3D" id="1.10.8.10">
    <property type="entry name" value="DNA helicase RuvA subunit, C-terminal domain"/>
    <property type="match status" value="1"/>
</dbReference>
<reference evidence="2 3" key="1">
    <citation type="journal article" date="2021" name="Plant Biotechnol. J.">
        <title>Multi-omics assisted identification of the key and species-specific regulatory components of drought-tolerant mechanisms in Gossypium stocksii.</title>
        <authorList>
            <person name="Yu D."/>
            <person name="Ke L."/>
            <person name="Zhang D."/>
            <person name="Wu Y."/>
            <person name="Sun Y."/>
            <person name="Mei J."/>
            <person name="Sun J."/>
            <person name="Sun Y."/>
        </authorList>
    </citation>
    <scope>NUCLEOTIDE SEQUENCE [LARGE SCALE GENOMIC DNA]</scope>
    <source>
        <strain evidence="3">cv. E1</strain>
        <tissue evidence="2">Leaf</tissue>
    </source>
</reference>
<dbReference type="PANTHER" id="PTHR31245">
    <property type="entry name" value="UBIQUITIN SYSTEM COMPONENT CUE PROTEIN"/>
    <property type="match status" value="1"/>
</dbReference>
<dbReference type="Pfam" id="PF02845">
    <property type="entry name" value="CUE"/>
    <property type="match status" value="1"/>
</dbReference>
<dbReference type="Proteomes" id="UP000828251">
    <property type="component" value="Unassembled WGS sequence"/>
</dbReference>
<dbReference type="InterPro" id="IPR003892">
    <property type="entry name" value="CUE"/>
</dbReference>
<name>A0A9D3V6T9_9ROSI</name>
<evidence type="ECO:0000313" key="3">
    <source>
        <dbReference type="Proteomes" id="UP000828251"/>
    </source>
</evidence>
<gene>
    <name evidence="2" type="ORF">J1N35_032761</name>
</gene>
<dbReference type="PROSITE" id="PS51140">
    <property type="entry name" value="CUE"/>
    <property type="match status" value="1"/>
</dbReference>
<comment type="caution">
    <text evidence="2">The sequence shown here is derived from an EMBL/GenBank/DDBJ whole genome shotgun (WGS) entry which is preliminary data.</text>
</comment>
<sequence>MSAIVSGKRSFFEELSVSPPVAKRIRCSSRFASSSSFSPSSPPSLFSTDQLIAIFPEMDKQVLKRVLEECRDYLDSTIRRLNELR</sequence>
<dbReference type="EMBL" id="JAIQCV010000009">
    <property type="protein sequence ID" value="KAH1067774.1"/>
    <property type="molecule type" value="Genomic_DNA"/>
</dbReference>
<dbReference type="OrthoDB" id="1682566at2759"/>
<dbReference type="SUPFAM" id="SSF46934">
    <property type="entry name" value="UBA-like"/>
    <property type="match status" value="1"/>
</dbReference>
<dbReference type="InterPro" id="IPR009060">
    <property type="entry name" value="UBA-like_sf"/>
</dbReference>
<feature type="domain" description="CUE" evidence="1">
    <location>
        <begin position="41"/>
        <end position="85"/>
    </location>
</feature>
<dbReference type="AlphaFoldDB" id="A0A9D3V6T9"/>
<dbReference type="CDD" id="cd14279">
    <property type="entry name" value="CUE"/>
    <property type="match status" value="1"/>
</dbReference>
<proteinExistence type="predicted"/>
<accession>A0A9D3V6T9</accession>
<keyword evidence="3" id="KW-1185">Reference proteome</keyword>
<dbReference type="GO" id="GO:0043130">
    <property type="term" value="F:ubiquitin binding"/>
    <property type="evidence" value="ECO:0007669"/>
    <property type="project" value="InterPro"/>
</dbReference>
<evidence type="ECO:0000259" key="1">
    <source>
        <dbReference type="PROSITE" id="PS51140"/>
    </source>
</evidence>
<dbReference type="PANTHER" id="PTHR31245:SF1">
    <property type="entry name" value="UBIQUITIN SYSTEM COMPONENT CUE PROTEIN"/>
    <property type="match status" value="1"/>
</dbReference>